<dbReference type="OrthoDB" id="10004143at2759"/>
<dbReference type="Proteomes" id="UP000037069">
    <property type="component" value="Unassembled WGS sequence"/>
</dbReference>
<evidence type="ECO:0000259" key="22">
    <source>
        <dbReference type="PROSITE" id="PS51984"/>
    </source>
</evidence>
<keyword evidence="6" id="KW-0808">Transferase</keyword>
<dbReference type="InterPro" id="IPR000719">
    <property type="entry name" value="Prot_kinase_dom"/>
</dbReference>
<dbReference type="FunFam" id="1.10.510.10:FF:000576">
    <property type="entry name" value="Serine/threonine-protein kinase PLK4"/>
    <property type="match status" value="1"/>
</dbReference>
<dbReference type="InterPro" id="IPR000959">
    <property type="entry name" value="POLO_box_dom"/>
</dbReference>
<evidence type="ECO:0000313" key="25">
    <source>
        <dbReference type="Proteomes" id="UP000037069"/>
    </source>
</evidence>
<comment type="subcellular location">
    <subcellularLocation>
        <location evidence="1">Cytoplasm</location>
        <location evidence="1">Cytoskeleton</location>
        <location evidence="1">Microtubule organizing center</location>
        <location evidence="1">Centrosome</location>
        <location evidence="1">Centriole</location>
    </subcellularLocation>
</comment>
<dbReference type="PANTHER" id="PTHR24345">
    <property type="entry name" value="SERINE/THREONINE-PROTEIN KINASE PLK"/>
    <property type="match status" value="1"/>
</dbReference>
<dbReference type="PROSITE" id="PS00107">
    <property type="entry name" value="PROTEIN_KINASE_ATP"/>
    <property type="match status" value="1"/>
</dbReference>
<evidence type="ECO:0000256" key="8">
    <source>
        <dbReference type="ARBA" id="ARBA00022777"/>
    </source>
</evidence>
<gene>
    <name evidence="24" type="ORF">FF38_05750</name>
</gene>
<keyword evidence="11" id="KW-0206">Cytoskeleton</keyword>
<dbReference type="GO" id="GO:0005814">
    <property type="term" value="C:centriole"/>
    <property type="evidence" value="ECO:0007669"/>
    <property type="project" value="UniProtKB-SubCell"/>
</dbReference>
<dbReference type="Gene3D" id="1.10.510.10">
    <property type="entry name" value="Transferase(Phosphotransferase) domain 1"/>
    <property type="match status" value="1"/>
</dbReference>
<dbReference type="CDD" id="cd13114">
    <property type="entry name" value="POLO_box_Plk4_1"/>
    <property type="match status" value="1"/>
</dbReference>
<evidence type="ECO:0000256" key="2">
    <source>
        <dbReference type="ARBA" id="ARBA00012424"/>
    </source>
</evidence>
<dbReference type="PROSITE" id="PS00109">
    <property type="entry name" value="PROTEIN_KINASE_TYR"/>
    <property type="match status" value="1"/>
</dbReference>
<protein>
    <recommendedName>
        <fullName evidence="3">Serine/threonine-protein kinase PLK4</fullName>
        <ecNumber evidence="2">2.7.11.21</ecNumber>
    </recommendedName>
    <alternativeName>
        <fullName evidence="13">Polo-like kinase 4</fullName>
    </alternativeName>
    <alternativeName>
        <fullName evidence="14 15">Serine/threonine-protein kinase SAK</fullName>
    </alternativeName>
</protein>
<evidence type="ECO:0000256" key="7">
    <source>
        <dbReference type="ARBA" id="ARBA00022741"/>
    </source>
</evidence>
<evidence type="ECO:0000256" key="12">
    <source>
        <dbReference type="ARBA" id="ARBA00024958"/>
    </source>
</evidence>
<dbReference type="STRING" id="7375.A0A0L0C8P3"/>
<evidence type="ECO:0000256" key="9">
    <source>
        <dbReference type="ARBA" id="ARBA00022840"/>
    </source>
</evidence>
<dbReference type="AlphaFoldDB" id="A0A0L0C8P3"/>
<dbReference type="GO" id="GO:0005634">
    <property type="term" value="C:nucleus"/>
    <property type="evidence" value="ECO:0007669"/>
    <property type="project" value="TreeGrafter"/>
</dbReference>
<keyword evidence="25" id="KW-1185">Reference proteome</keyword>
<dbReference type="EMBL" id="JRES01000760">
    <property type="protein sequence ID" value="KNC28602.1"/>
    <property type="molecule type" value="Genomic_DNA"/>
</dbReference>
<evidence type="ECO:0000256" key="19">
    <source>
        <dbReference type="SAM" id="MobiDB-lite"/>
    </source>
</evidence>
<proteinExistence type="predicted"/>
<evidence type="ECO:0000256" key="3">
    <source>
        <dbReference type="ARBA" id="ARBA00020245"/>
    </source>
</evidence>
<dbReference type="SUPFAM" id="SSF82615">
    <property type="entry name" value="Polo-box domain"/>
    <property type="match status" value="1"/>
</dbReference>
<dbReference type="Pfam" id="PF18409">
    <property type="entry name" value="Plk4_PB2"/>
    <property type="match status" value="1"/>
</dbReference>
<feature type="compositionally biased region" description="Polar residues" evidence="19">
    <location>
        <begin position="343"/>
        <end position="361"/>
    </location>
</feature>
<dbReference type="Gene3D" id="3.30.1120.130">
    <property type="match status" value="1"/>
</dbReference>
<organism evidence="24 25">
    <name type="scientific">Lucilia cuprina</name>
    <name type="common">Green bottle fly</name>
    <name type="synonym">Australian sheep blowfly</name>
    <dbReference type="NCBI Taxonomy" id="7375"/>
    <lineage>
        <taxon>Eukaryota</taxon>
        <taxon>Metazoa</taxon>
        <taxon>Ecdysozoa</taxon>
        <taxon>Arthropoda</taxon>
        <taxon>Hexapoda</taxon>
        <taxon>Insecta</taxon>
        <taxon>Pterygota</taxon>
        <taxon>Neoptera</taxon>
        <taxon>Endopterygota</taxon>
        <taxon>Diptera</taxon>
        <taxon>Brachycera</taxon>
        <taxon>Muscomorpha</taxon>
        <taxon>Oestroidea</taxon>
        <taxon>Calliphoridae</taxon>
        <taxon>Luciliinae</taxon>
        <taxon>Lucilia</taxon>
    </lineage>
</organism>
<dbReference type="InterPro" id="IPR046437">
    <property type="entry name" value="Ser_Thr-PK_POLO_box_1_sf"/>
</dbReference>
<evidence type="ECO:0000256" key="10">
    <source>
        <dbReference type="ARBA" id="ARBA00022843"/>
    </source>
</evidence>
<dbReference type="GO" id="GO:0004674">
    <property type="term" value="F:protein serine/threonine kinase activity"/>
    <property type="evidence" value="ECO:0007669"/>
    <property type="project" value="UniProtKB-KW"/>
</dbReference>
<sequence length="857" mass="96445">MALQTAQWGESINDYEVMNLLGKGGFASVYKAKCLRTQQMVAIKMIDKKLIQGPALANRVRQEVEIHSRLKHPSVLELYTFFQDANYVYLVLELAQNGELQRYMKQVMRRPMTEPEAASILSQVVAGLLYLHSHQIMHRDISLSNLLLSQDMHIKIADFGLATQLKRPDERHVTMCGTPNYISPEVVSRASHGLPADVWGLGCMFYTLLVGQPPFDTDAVQATLNRVVMSDYHIPSYVSFDARDLIDKLLKKNPVERISLEQVLQHPFMKRFGSSTVENMGVNSTSSSLGYNQSASSCDSGIITFASSNASSTSRPRSTDKYSRRPPMAQIYEHQSYEHPAQDNVSQNKPFQPHITTSNADSMDLDWRTPSSLRPYASSPQFQMENQENDFLPKPQIHQTPAVAVQKTSSYNLELQQQQQNMIPGIPTSTTNSTRSNEATPKVNNKADSNTEHISVPPLNTKRLLPTRYKTKNAIMSILKHGEVVLEFIKYRAKYNSDRITDICWISSDGMRIIIYQPDPGRGLPIAERPPDLPNNTSADCIFSYDNLSSKHWKKYVYAARFVGLVKSKTPKITYYSSQAKCALMETLEDFEACFYSGAKVTRSPSEGTKVYDKHGRQLNLEMELSQAQPLLEHQQSCFDHCRNVCQLLELTDQTSSHSCFPLVLGRRPTTDLQPQSITTQRRDQSNVLMYSSTPKTQQTSSINFSLSTMSSLHYESKTQQQQQQQLMASQQNVPIKRVTVPGIGVATELSHGVVQVQFHDGSLISIIPAAQGGGITYTHTTGVSTHFGPHDDLPLQVRDKITHLPTIERLLKQTNNSAAPGENNYRVNHNYDYVCMTPKTTAPAITTNHHPMKFFR</sequence>
<dbReference type="Gene3D" id="2.40.50.930">
    <property type="match status" value="1"/>
</dbReference>
<evidence type="ECO:0000256" key="13">
    <source>
        <dbReference type="ARBA" id="ARBA00030332"/>
    </source>
</evidence>
<keyword evidence="8" id="KW-0418">Kinase</keyword>
<evidence type="ECO:0000256" key="18">
    <source>
        <dbReference type="PROSITE-ProRule" id="PRU10141"/>
    </source>
</evidence>
<dbReference type="CDD" id="cd13116">
    <property type="entry name" value="POLO_box_Plk4_3"/>
    <property type="match status" value="1"/>
</dbReference>
<dbReference type="InterPro" id="IPR017441">
    <property type="entry name" value="Protein_kinase_ATP_BS"/>
</dbReference>
<feature type="domain" description="Protein kinase" evidence="20">
    <location>
        <begin position="15"/>
        <end position="269"/>
    </location>
</feature>
<dbReference type="SUPFAM" id="SSF56112">
    <property type="entry name" value="Protein kinase-like (PK-like)"/>
    <property type="match status" value="1"/>
</dbReference>
<feature type="region of interest" description="Disordered" evidence="19">
    <location>
        <begin position="339"/>
        <end position="372"/>
    </location>
</feature>
<dbReference type="Pfam" id="PF18190">
    <property type="entry name" value="Plk4_PB1"/>
    <property type="match status" value="1"/>
</dbReference>
<dbReference type="Gene3D" id="3.30.1120.120">
    <property type="match status" value="1"/>
</dbReference>
<dbReference type="PROSITE" id="PS51984">
    <property type="entry name" value="CPB1"/>
    <property type="match status" value="1"/>
</dbReference>
<keyword evidence="5" id="KW-0723">Serine/threonine-protein kinase</keyword>
<keyword evidence="10" id="KW-0832">Ubl conjugation</keyword>
<keyword evidence="4" id="KW-0963">Cytoplasm</keyword>
<feature type="domain" description="Cryptic POLO box 1 (CPB1)" evidence="22">
    <location>
        <begin position="451"/>
        <end position="569"/>
    </location>
</feature>
<feature type="binding site" evidence="18">
    <location>
        <position position="44"/>
    </location>
    <ligand>
        <name>ATP</name>
        <dbReference type="ChEBI" id="CHEBI:30616"/>
    </ligand>
</feature>
<dbReference type="InterPro" id="IPR047108">
    <property type="entry name" value="Plk4-like_POLO_box_2_sf"/>
</dbReference>
<evidence type="ECO:0000256" key="14">
    <source>
        <dbReference type="ARBA" id="ARBA00030429"/>
    </source>
</evidence>
<dbReference type="InterPro" id="IPR011009">
    <property type="entry name" value="Kinase-like_dom_sf"/>
</dbReference>
<evidence type="ECO:0000256" key="11">
    <source>
        <dbReference type="ARBA" id="ARBA00023212"/>
    </source>
</evidence>
<evidence type="ECO:0000256" key="15">
    <source>
        <dbReference type="ARBA" id="ARBA00030924"/>
    </source>
</evidence>
<evidence type="ECO:0000259" key="23">
    <source>
        <dbReference type="PROSITE" id="PS51985"/>
    </source>
</evidence>
<dbReference type="EC" id="2.7.11.21" evidence="2"/>
<dbReference type="Pfam" id="PF00069">
    <property type="entry name" value="Pkinase"/>
    <property type="match status" value="1"/>
</dbReference>
<dbReference type="InterPro" id="IPR033698">
    <property type="entry name" value="POLO_box_Plk4_2"/>
</dbReference>
<comment type="caution">
    <text evidence="24">The sequence shown here is derived from an EMBL/GenBank/DDBJ whole genome shotgun (WGS) entry which is preliminary data.</text>
</comment>
<dbReference type="InterPro" id="IPR008266">
    <property type="entry name" value="Tyr_kinase_AS"/>
</dbReference>
<evidence type="ECO:0000256" key="5">
    <source>
        <dbReference type="ARBA" id="ARBA00022527"/>
    </source>
</evidence>
<dbReference type="PROSITE" id="PS51985">
    <property type="entry name" value="CPB2"/>
    <property type="match status" value="1"/>
</dbReference>
<dbReference type="PROSITE" id="PS50078">
    <property type="entry name" value="POLO_BOX"/>
    <property type="match status" value="1"/>
</dbReference>
<comment type="catalytic activity">
    <reaction evidence="17">
        <text>L-seryl-[protein] + ATP = O-phospho-L-seryl-[protein] + ADP + H(+)</text>
        <dbReference type="Rhea" id="RHEA:17989"/>
        <dbReference type="Rhea" id="RHEA-COMP:9863"/>
        <dbReference type="Rhea" id="RHEA-COMP:11604"/>
        <dbReference type="ChEBI" id="CHEBI:15378"/>
        <dbReference type="ChEBI" id="CHEBI:29999"/>
        <dbReference type="ChEBI" id="CHEBI:30616"/>
        <dbReference type="ChEBI" id="CHEBI:83421"/>
        <dbReference type="ChEBI" id="CHEBI:456216"/>
        <dbReference type="EC" id="2.7.11.21"/>
    </reaction>
</comment>
<feature type="region of interest" description="Disordered" evidence="19">
    <location>
        <begin position="423"/>
        <end position="457"/>
    </location>
</feature>
<accession>A0A0L0C8P3</accession>
<dbReference type="OMA" id="NIVERCH"/>
<evidence type="ECO:0000256" key="17">
    <source>
        <dbReference type="ARBA" id="ARBA00048347"/>
    </source>
</evidence>
<dbReference type="GO" id="GO:0005524">
    <property type="term" value="F:ATP binding"/>
    <property type="evidence" value="ECO:0007669"/>
    <property type="project" value="UniProtKB-UniRule"/>
</dbReference>
<evidence type="ECO:0000259" key="21">
    <source>
        <dbReference type="PROSITE" id="PS50078"/>
    </source>
</evidence>
<evidence type="ECO:0000256" key="1">
    <source>
        <dbReference type="ARBA" id="ARBA00004114"/>
    </source>
</evidence>
<evidence type="ECO:0000256" key="16">
    <source>
        <dbReference type="ARBA" id="ARBA00047802"/>
    </source>
</evidence>
<dbReference type="PANTHER" id="PTHR24345:SF91">
    <property type="entry name" value="SERINE_THREONINE-PROTEIN KINASE PLK4"/>
    <property type="match status" value="1"/>
</dbReference>
<reference evidence="24 25" key="1">
    <citation type="journal article" date="2015" name="Nat. Commun.">
        <title>Lucilia cuprina genome unlocks parasitic fly biology to underpin future interventions.</title>
        <authorList>
            <person name="Anstead C.A."/>
            <person name="Korhonen P.K."/>
            <person name="Young N.D."/>
            <person name="Hall R.S."/>
            <person name="Jex A.R."/>
            <person name="Murali S.C."/>
            <person name="Hughes D.S."/>
            <person name="Lee S.F."/>
            <person name="Perry T."/>
            <person name="Stroehlein A.J."/>
            <person name="Ansell B.R."/>
            <person name="Breugelmans B."/>
            <person name="Hofmann A."/>
            <person name="Qu J."/>
            <person name="Dugan S."/>
            <person name="Lee S.L."/>
            <person name="Chao H."/>
            <person name="Dinh H."/>
            <person name="Han Y."/>
            <person name="Doddapaneni H.V."/>
            <person name="Worley K.C."/>
            <person name="Muzny D.M."/>
            <person name="Ioannidis P."/>
            <person name="Waterhouse R.M."/>
            <person name="Zdobnov E.M."/>
            <person name="James P.J."/>
            <person name="Bagnall N.H."/>
            <person name="Kotze A.C."/>
            <person name="Gibbs R.A."/>
            <person name="Richards S."/>
            <person name="Batterham P."/>
            <person name="Gasser R.B."/>
        </authorList>
    </citation>
    <scope>NUCLEOTIDE SEQUENCE [LARGE SCALE GENOMIC DNA]</scope>
    <source>
        <strain evidence="24 25">LS</strain>
        <tissue evidence="24">Full body</tissue>
    </source>
</reference>
<evidence type="ECO:0000256" key="4">
    <source>
        <dbReference type="ARBA" id="ARBA00022490"/>
    </source>
</evidence>
<keyword evidence="7 18" id="KW-0547">Nucleotide-binding</keyword>
<name>A0A0L0C8P3_LUCCU</name>
<feature type="compositionally biased region" description="Polar residues" evidence="19">
    <location>
        <begin position="423"/>
        <end position="448"/>
    </location>
</feature>
<dbReference type="InterPro" id="IPR033696">
    <property type="entry name" value="POLO_box_Plk4_C"/>
</dbReference>
<feature type="domain" description="Cryptic POLO box 2 (CPB2)" evidence="23">
    <location>
        <begin position="570"/>
        <end position="675"/>
    </location>
</feature>
<evidence type="ECO:0000259" key="20">
    <source>
        <dbReference type="PROSITE" id="PS50011"/>
    </source>
</evidence>
<dbReference type="FunFam" id="3.30.1120.120:FF:000001">
    <property type="entry name" value="serine/threonine-protein kinase PLK4 isoform X2"/>
    <property type="match status" value="1"/>
</dbReference>
<dbReference type="FunFam" id="3.30.200.20:FF:000042">
    <property type="entry name" value="Aurora kinase A"/>
    <property type="match status" value="1"/>
</dbReference>
<dbReference type="PROSITE" id="PS50011">
    <property type="entry name" value="PROTEIN_KINASE_DOM"/>
    <property type="match status" value="1"/>
</dbReference>
<dbReference type="InterPro" id="IPR033699">
    <property type="entry name" value="POLO_box_Plk4_1"/>
</dbReference>
<evidence type="ECO:0000313" key="24">
    <source>
        <dbReference type="EMBL" id="KNC28602.1"/>
    </source>
</evidence>
<comment type="function">
    <text evidence="12">Serine/threonine-protein kinase that plays a central role in centriole duplication. Able to trigger procentriole formation on the surface of the mother centriole cylinder, using mother centriole as a platform, leading to the recruitment of centriole biogenesis proteins such as sas-6. When overexpressed, it is able to induce centrosome amplification through the simultaneous generation of multiple procentrioles adjoining each parental centriole during S phase. Centrosome amplification following overexpression can initiate tumorigenesis, highlighting the importance of centrosome regulation in cancers.</text>
</comment>
<feature type="domain" description="POLO box" evidence="21">
    <location>
        <begin position="735"/>
        <end position="814"/>
    </location>
</feature>
<evidence type="ECO:0000256" key="6">
    <source>
        <dbReference type="ARBA" id="ARBA00022679"/>
    </source>
</evidence>
<comment type="catalytic activity">
    <reaction evidence="16">
        <text>L-threonyl-[protein] + ATP = O-phospho-L-threonyl-[protein] + ADP + H(+)</text>
        <dbReference type="Rhea" id="RHEA:46608"/>
        <dbReference type="Rhea" id="RHEA-COMP:11060"/>
        <dbReference type="Rhea" id="RHEA-COMP:11605"/>
        <dbReference type="ChEBI" id="CHEBI:15378"/>
        <dbReference type="ChEBI" id="CHEBI:30013"/>
        <dbReference type="ChEBI" id="CHEBI:30616"/>
        <dbReference type="ChEBI" id="CHEBI:61977"/>
        <dbReference type="ChEBI" id="CHEBI:456216"/>
        <dbReference type="EC" id="2.7.11.21"/>
    </reaction>
</comment>
<keyword evidence="9 18" id="KW-0067">ATP-binding</keyword>